<feature type="chain" id="PRO_5047321292" evidence="1">
    <location>
        <begin position="27"/>
        <end position="265"/>
    </location>
</feature>
<feature type="signal peptide" evidence="1">
    <location>
        <begin position="1"/>
        <end position="26"/>
    </location>
</feature>
<gene>
    <name evidence="3" type="ORF">ENLAB_16480</name>
</gene>
<dbReference type="EMBL" id="AP025635">
    <property type="protein sequence ID" value="BDG68084.1"/>
    <property type="molecule type" value="Genomic_DNA"/>
</dbReference>
<reference evidence="3 4" key="1">
    <citation type="submission" date="2022-03" db="EMBL/GenBank/DDBJ databases">
        <title>Complete genome sequence of Enterococcus innesii DB-1.</title>
        <authorList>
            <person name="Fukuda D."/>
            <person name="Nolasco-Hipolito C."/>
        </authorList>
    </citation>
    <scope>NUCLEOTIDE SEQUENCE [LARGE SCALE GENOMIC DNA]</scope>
    <source>
        <strain evidence="3 4">DB-1</strain>
    </source>
</reference>
<dbReference type="GeneID" id="83457652"/>
<dbReference type="InterPro" id="IPR027994">
    <property type="entry name" value="WxL_dom"/>
</dbReference>
<evidence type="ECO:0000313" key="3">
    <source>
        <dbReference type="EMBL" id="BDG68084.1"/>
    </source>
</evidence>
<protein>
    <submittedName>
        <fullName evidence="3">Cell surface protein</fullName>
    </submittedName>
</protein>
<name>A0ABM7XSN3_9ENTE</name>
<keyword evidence="1" id="KW-0732">Signal</keyword>
<dbReference type="RefSeq" id="WP_244350664.1">
    <property type="nucleotide sequence ID" value="NZ_AP025635.1"/>
</dbReference>
<dbReference type="Pfam" id="PF13731">
    <property type="entry name" value="WxL"/>
    <property type="match status" value="1"/>
</dbReference>
<accession>A0ABM7XSN3</accession>
<evidence type="ECO:0000256" key="1">
    <source>
        <dbReference type="SAM" id="SignalP"/>
    </source>
</evidence>
<evidence type="ECO:0000259" key="2">
    <source>
        <dbReference type="Pfam" id="PF13731"/>
    </source>
</evidence>
<dbReference type="Proteomes" id="UP000831692">
    <property type="component" value="Chromosome"/>
</dbReference>
<keyword evidence="4" id="KW-1185">Reference proteome</keyword>
<evidence type="ECO:0000313" key="4">
    <source>
        <dbReference type="Proteomes" id="UP000831692"/>
    </source>
</evidence>
<sequence length="265" mass="27936">MKLIRLATVAALTTTILAGGAASAFADEVRDVSSTGQIEFTPSDNEELEVLPPEEGPDVEIQPEVPGTTGPLSIVKVAHMDFGSQVISNQDQTYNMVAEMQPLRETGELVPYVSFAQVQDVRGNNAGWNLQVSMSEFTSNTQNNTLTGAEIEFVDSRIQYEGINQDNAPGNHAAGLVLSPNNSAVSVMTADSGKGAGASSVVWGDQADLNAQFADENVEVVENDMIRLSVPGSTAKDATTYTSILSWELTSTPGSDVGPGPEPAM</sequence>
<organism evidence="3 4">
    <name type="scientific">Enterococcus innesii</name>
    <dbReference type="NCBI Taxonomy" id="2839759"/>
    <lineage>
        <taxon>Bacteria</taxon>
        <taxon>Bacillati</taxon>
        <taxon>Bacillota</taxon>
        <taxon>Bacilli</taxon>
        <taxon>Lactobacillales</taxon>
        <taxon>Enterococcaceae</taxon>
        <taxon>Enterococcus</taxon>
    </lineage>
</organism>
<proteinExistence type="predicted"/>
<feature type="domain" description="WxL" evidence="2">
    <location>
        <begin position="29"/>
        <end position="253"/>
    </location>
</feature>